<keyword evidence="5" id="KW-1133">Transmembrane helix</keyword>
<name>K0SAS4_THAOC</name>
<dbReference type="EMBL" id="AGNL01018930">
    <property type="protein sequence ID" value="EJK62385.1"/>
    <property type="molecule type" value="Genomic_DNA"/>
</dbReference>
<feature type="transmembrane region" description="Helical" evidence="5">
    <location>
        <begin position="238"/>
        <end position="256"/>
    </location>
</feature>
<evidence type="ECO:0000313" key="6">
    <source>
        <dbReference type="EMBL" id="EJK62385.1"/>
    </source>
</evidence>
<dbReference type="GO" id="GO:0006865">
    <property type="term" value="P:amino acid transport"/>
    <property type="evidence" value="ECO:0007669"/>
    <property type="project" value="TreeGrafter"/>
</dbReference>
<evidence type="ECO:0008006" key="8">
    <source>
        <dbReference type="Google" id="ProtNLM"/>
    </source>
</evidence>
<protein>
    <recommendedName>
        <fullName evidence="8">Solute-binding protein family 3/N-terminal domain-containing protein</fullName>
    </recommendedName>
</protein>
<sequence length="770" mass="83739">MAQAKSNSQDDPATGATGDPASEEAHAEARQAIELGKIRAKSEHPDELAPLDLKEPPPSADGISLPETPDKVQPADQTPPEEQQKQLEGLQTVEELEKKKYKSTEAFKGDGEDVKPGSKGDEEDAKQSSRTNGEVDSSTQETSLSDGSGEVVNEPDGPEPLGPGAHAIEGIGTRGMDNELAAQSQVSTVDTAGEDLATGVPTGDPQVAAYLVDDPGVPVAEVMPIMPFFQRKEGRRTVAVVGVLLSALAILLGVFLTKNNKGQGEDEGQLSEFPSLLPTDLPSSMPSFDARSTLAIVQDRGVLNCGVEDTVEGGAVQFGEYTGDLCRQVAANVLGDPGKVNLVKVGADRFERLHGRDVDLLIAGEESTMAKAVREPTTGEKFLFGYPYYGAAVHYIGLQKYVQCAVEQKRFGECKDLSICAYDTSDIRDLMTAFFPGPFVQFGPFPEMEKSLKNGTCNVLLSDTYRIYGSSLQEDIDILTNAGKYFVSDFHIARKQLGQVTRFEDGEWFNIVEGTRHWSAKAFQFGIGKDDSSCPATNGDDFDGSVNFFNGVYCVGNYGEIFQRSLGSHVIGVSSRYITMVDAVKFGPLTCDDCENIIDTDPYLREIVDAGKLKCGIYLDPLLNITTTSVSTLIAEQLCRAIAVAIFQGKPNAAEISYLEEMDFSKFPDEFDVMFGMGWEDAMSNDEGDLLPRRADEWAPSIAYFFHDKYMYKGIKNIGVGKADIFMTNAKRAPRNAQRFPFLVLAIFMAIVDAQRRGISRANFNQNAAH</sequence>
<dbReference type="PANTHER" id="PTHR30085">
    <property type="entry name" value="AMINO ACID ABC TRANSPORTER PERMEASE"/>
    <property type="match status" value="1"/>
</dbReference>
<organism evidence="6 7">
    <name type="scientific">Thalassiosira oceanica</name>
    <name type="common">Marine diatom</name>
    <dbReference type="NCBI Taxonomy" id="159749"/>
    <lineage>
        <taxon>Eukaryota</taxon>
        <taxon>Sar</taxon>
        <taxon>Stramenopiles</taxon>
        <taxon>Ochrophyta</taxon>
        <taxon>Bacillariophyta</taxon>
        <taxon>Coscinodiscophyceae</taxon>
        <taxon>Thalassiosirophycidae</taxon>
        <taxon>Thalassiosirales</taxon>
        <taxon>Thalassiosiraceae</taxon>
        <taxon>Thalassiosira</taxon>
    </lineage>
</organism>
<evidence type="ECO:0000256" key="2">
    <source>
        <dbReference type="ARBA" id="ARBA00022448"/>
    </source>
</evidence>
<dbReference type="Proteomes" id="UP000266841">
    <property type="component" value="Unassembled WGS sequence"/>
</dbReference>
<keyword evidence="2" id="KW-0813">Transport</keyword>
<evidence type="ECO:0000256" key="4">
    <source>
        <dbReference type="SAM" id="MobiDB-lite"/>
    </source>
</evidence>
<dbReference type="PANTHER" id="PTHR30085:SF6">
    <property type="entry name" value="ABC TRANSPORTER GLUTAMINE-BINDING PROTEIN GLNH"/>
    <property type="match status" value="1"/>
</dbReference>
<dbReference type="AlphaFoldDB" id="K0SAS4"/>
<feature type="compositionally biased region" description="Polar residues" evidence="4">
    <location>
        <begin position="128"/>
        <end position="146"/>
    </location>
</feature>
<dbReference type="OrthoDB" id="47924at2759"/>
<keyword evidence="3" id="KW-0732">Signal</keyword>
<evidence type="ECO:0000256" key="3">
    <source>
        <dbReference type="ARBA" id="ARBA00022729"/>
    </source>
</evidence>
<feature type="region of interest" description="Disordered" evidence="4">
    <location>
        <begin position="1"/>
        <end position="171"/>
    </location>
</feature>
<comment type="caution">
    <text evidence="6">The sequence shown here is derived from an EMBL/GenBank/DDBJ whole genome shotgun (WGS) entry which is preliminary data.</text>
</comment>
<accession>K0SAS4</accession>
<feature type="compositionally biased region" description="Basic and acidic residues" evidence="4">
    <location>
        <begin position="23"/>
        <end position="55"/>
    </location>
</feature>
<keyword evidence="7" id="KW-1185">Reference proteome</keyword>
<gene>
    <name evidence="6" type="ORF">THAOC_17011</name>
</gene>
<evidence type="ECO:0000256" key="5">
    <source>
        <dbReference type="SAM" id="Phobius"/>
    </source>
</evidence>
<evidence type="ECO:0000313" key="7">
    <source>
        <dbReference type="Proteomes" id="UP000266841"/>
    </source>
</evidence>
<comment type="similarity">
    <text evidence="1">Belongs to the bacterial solute-binding protein 3 family.</text>
</comment>
<reference evidence="6 7" key="1">
    <citation type="journal article" date="2012" name="Genome Biol.">
        <title>Genome and low-iron response of an oceanic diatom adapted to chronic iron limitation.</title>
        <authorList>
            <person name="Lommer M."/>
            <person name="Specht M."/>
            <person name="Roy A.S."/>
            <person name="Kraemer L."/>
            <person name="Andreson R."/>
            <person name="Gutowska M.A."/>
            <person name="Wolf J."/>
            <person name="Bergner S.V."/>
            <person name="Schilhabel M.B."/>
            <person name="Klostermeier U.C."/>
            <person name="Beiko R.G."/>
            <person name="Rosenstiel P."/>
            <person name="Hippler M."/>
            <person name="Laroche J."/>
        </authorList>
    </citation>
    <scope>NUCLEOTIDE SEQUENCE [LARGE SCALE GENOMIC DNA]</scope>
    <source>
        <strain evidence="6 7">CCMP1005</strain>
    </source>
</reference>
<keyword evidence="5" id="KW-0812">Transmembrane</keyword>
<feature type="compositionally biased region" description="Basic and acidic residues" evidence="4">
    <location>
        <begin position="95"/>
        <end position="120"/>
    </location>
</feature>
<dbReference type="Gene3D" id="3.40.190.10">
    <property type="entry name" value="Periplasmic binding protein-like II"/>
    <property type="match status" value="2"/>
</dbReference>
<feature type="compositionally biased region" description="Polar residues" evidence="4">
    <location>
        <begin position="1"/>
        <end position="11"/>
    </location>
</feature>
<proteinExistence type="inferred from homology"/>
<dbReference type="InterPro" id="IPR051455">
    <property type="entry name" value="Bact_solute-bind_prot3"/>
</dbReference>
<evidence type="ECO:0000256" key="1">
    <source>
        <dbReference type="ARBA" id="ARBA00010333"/>
    </source>
</evidence>
<dbReference type="SUPFAM" id="SSF53850">
    <property type="entry name" value="Periplasmic binding protein-like II"/>
    <property type="match status" value="1"/>
</dbReference>
<keyword evidence="5" id="KW-0472">Membrane</keyword>